<dbReference type="NCBIfam" id="TIGR01614">
    <property type="entry name" value="PME_inhib"/>
    <property type="match status" value="2"/>
</dbReference>
<feature type="domain" description="Pectinesterase inhibitor" evidence="3">
    <location>
        <begin position="173"/>
        <end position="301"/>
    </location>
</feature>
<dbReference type="InterPro" id="IPR051955">
    <property type="entry name" value="PME_Inhibitor"/>
</dbReference>
<dbReference type="SMART" id="SM00856">
    <property type="entry name" value="PMEI"/>
    <property type="match status" value="2"/>
</dbReference>
<dbReference type="InterPro" id="IPR035513">
    <property type="entry name" value="Invertase/methylesterase_inhib"/>
</dbReference>
<feature type="domain" description="Pectinesterase inhibitor" evidence="3">
    <location>
        <begin position="41"/>
        <end position="169"/>
    </location>
</feature>
<dbReference type="PANTHER" id="PTHR31080">
    <property type="entry name" value="PECTINESTERASE INHIBITOR-LIKE"/>
    <property type="match status" value="1"/>
</dbReference>
<evidence type="ECO:0000313" key="4">
    <source>
        <dbReference type="EMBL" id="KMS97209.1"/>
    </source>
</evidence>
<evidence type="ECO:0000259" key="3">
    <source>
        <dbReference type="SMART" id="SM00856"/>
    </source>
</evidence>
<dbReference type="GO" id="GO:0004857">
    <property type="term" value="F:enzyme inhibitor activity"/>
    <property type="evidence" value="ECO:0007669"/>
    <property type="project" value="InterPro"/>
</dbReference>
<evidence type="ECO:0000313" key="5">
    <source>
        <dbReference type="Proteomes" id="UP000035740"/>
    </source>
</evidence>
<dbReference type="OMA" id="PLAFINM"/>
<proteinExistence type="predicted"/>
<gene>
    <name evidence="4" type="ORF">BVRB_7g177610</name>
</gene>
<dbReference type="OrthoDB" id="841681at2759"/>
<evidence type="ECO:0000256" key="2">
    <source>
        <dbReference type="SAM" id="SignalP"/>
    </source>
</evidence>
<dbReference type="Proteomes" id="UP000035740">
    <property type="component" value="Unassembled WGS sequence"/>
</dbReference>
<reference evidence="4 5" key="1">
    <citation type="journal article" date="2014" name="Nature">
        <title>The genome of the recently domesticated crop plant sugar beet (Beta vulgaris).</title>
        <authorList>
            <person name="Dohm J.C."/>
            <person name="Minoche A.E."/>
            <person name="Holtgrawe D."/>
            <person name="Capella-Gutierrez S."/>
            <person name="Zakrzewski F."/>
            <person name="Tafer H."/>
            <person name="Rupp O."/>
            <person name="Sorensen T.R."/>
            <person name="Stracke R."/>
            <person name="Reinhardt R."/>
            <person name="Goesmann A."/>
            <person name="Kraft T."/>
            <person name="Schulz B."/>
            <person name="Stadler P.F."/>
            <person name="Schmidt T."/>
            <person name="Gabaldon T."/>
            <person name="Lehrach H."/>
            <person name="Weisshaar B."/>
            <person name="Himmelbauer H."/>
        </authorList>
    </citation>
    <scope>NUCLEOTIDE SEQUENCE [LARGE SCALE GENOMIC DNA]</scope>
    <source>
        <tissue evidence="4">Taproot</tissue>
    </source>
</reference>
<dbReference type="EMBL" id="KQ090338">
    <property type="protein sequence ID" value="KMS97209.1"/>
    <property type="molecule type" value="Genomic_DNA"/>
</dbReference>
<keyword evidence="5" id="KW-1185">Reference proteome</keyword>
<feature type="signal peptide" evidence="2">
    <location>
        <begin position="1"/>
        <end position="24"/>
    </location>
</feature>
<accession>A0A0J8B7H9</accession>
<dbReference type="PANTHER" id="PTHR31080:SF296">
    <property type="entry name" value="OS05G0360900 PROTEIN"/>
    <property type="match status" value="1"/>
</dbReference>
<dbReference type="Gramene" id="KMS97209">
    <property type="protein sequence ID" value="KMS97209"/>
    <property type="gene ID" value="BVRB_7g177610"/>
</dbReference>
<dbReference type="Gene3D" id="1.20.140.40">
    <property type="entry name" value="Invertase/pectin methylesterase inhibitor family protein"/>
    <property type="match status" value="2"/>
</dbReference>
<dbReference type="AlphaFoldDB" id="A0A0J8B7H9"/>
<dbReference type="Pfam" id="PF04043">
    <property type="entry name" value="PMEI"/>
    <property type="match status" value="2"/>
</dbReference>
<dbReference type="InterPro" id="IPR006501">
    <property type="entry name" value="Pectinesterase_inhib_dom"/>
</dbReference>
<organism evidence="4 5">
    <name type="scientific">Beta vulgaris subsp. vulgaris</name>
    <name type="common">Beet</name>
    <dbReference type="NCBI Taxonomy" id="3555"/>
    <lineage>
        <taxon>Eukaryota</taxon>
        <taxon>Viridiplantae</taxon>
        <taxon>Streptophyta</taxon>
        <taxon>Embryophyta</taxon>
        <taxon>Tracheophyta</taxon>
        <taxon>Spermatophyta</taxon>
        <taxon>Magnoliopsida</taxon>
        <taxon>eudicotyledons</taxon>
        <taxon>Gunneridae</taxon>
        <taxon>Pentapetalae</taxon>
        <taxon>Caryophyllales</taxon>
        <taxon>Chenopodiaceae</taxon>
        <taxon>Betoideae</taxon>
        <taxon>Beta</taxon>
    </lineage>
</organism>
<feature type="chain" id="PRO_5005294478" description="Pectinesterase inhibitor domain-containing protein" evidence="2">
    <location>
        <begin position="25"/>
        <end position="319"/>
    </location>
</feature>
<dbReference type="SUPFAM" id="SSF101148">
    <property type="entry name" value="Plant invertase/pectin methylesterase inhibitor"/>
    <property type="match status" value="2"/>
</dbReference>
<keyword evidence="1 2" id="KW-0732">Signal</keyword>
<sequence length="319" mass="34249">MGRVLLMLLPLTLSLILQPYAADALNVRGLPILSKKTPGKGPNPLIEKACATAQFKQLCIQTITAQPGSATADLKTLAFISLNTTKALGSRIAAWVGDKLEDQESMGPGIEQALTDCNDQYTDAMAQLEDSLVAFFSNAYKDVKTWMTTAMNNANTCEKGLKKGNAIGVMGDKNKTITAQPGSATADLKTLTFISLNTTKALGSRIAAWVGDKLEDQESMGPGIEQALTDCNDQYTDAMAQLEDSLVAFFSNAYKDVKTWMTTAMNNANTCEKGLKKGNAIGVMGDKNKVFAQHCSNSLAYFVICIQDGSPLILGFLYN</sequence>
<name>A0A0J8B7H9_BETVV</name>
<evidence type="ECO:0000256" key="1">
    <source>
        <dbReference type="ARBA" id="ARBA00022729"/>
    </source>
</evidence>
<protein>
    <recommendedName>
        <fullName evidence="3">Pectinesterase inhibitor domain-containing protein</fullName>
    </recommendedName>
</protein>